<dbReference type="Gene3D" id="3.20.20.100">
    <property type="entry name" value="NADP-dependent oxidoreductase domain"/>
    <property type="match status" value="1"/>
</dbReference>
<sequence>MFSVPLIALREVSKNPELYPDLPTCARPVGLKRLGIDTIDLLHLHRVGKYTPIKVTVGAMAELVKCVSLSFSLYSHQAYTEGMKHLGLSEVFTAALSRTLGAPHRCRDAAVEVEYSPFTFDIADSKISRLKTARELRQNRRALPPTLAALRRPSKVTIVNSSTPLPCPHGIDTESAGEPIQRIEH</sequence>
<feature type="region of interest" description="Disordered" evidence="1">
    <location>
        <begin position="161"/>
        <end position="185"/>
    </location>
</feature>
<dbReference type="InterPro" id="IPR023210">
    <property type="entry name" value="NADP_OxRdtase_dom"/>
</dbReference>
<protein>
    <recommendedName>
        <fullName evidence="2">NADP-dependent oxidoreductase domain-containing protein</fullName>
    </recommendedName>
</protein>
<organism evidence="3 4">
    <name type="scientific">Mycena pura</name>
    <dbReference type="NCBI Taxonomy" id="153505"/>
    <lineage>
        <taxon>Eukaryota</taxon>
        <taxon>Fungi</taxon>
        <taxon>Dikarya</taxon>
        <taxon>Basidiomycota</taxon>
        <taxon>Agaricomycotina</taxon>
        <taxon>Agaricomycetes</taxon>
        <taxon>Agaricomycetidae</taxon>
        <taxon>Agaricales</taxon>
        <taxon>Marasmiineae</taxon>
        <taxon>Mycenaceae</taxon>
        <taxon>Mycena</taxon>
    </lineage>
</organism>
<dbReference type="Pfam" id="PF00248">
    <property type="entry name" value="Aldo_ket_red"/>
    <property type="match status" value="1"/>
</dbReference>
<dbReference type="EMBL" id="JARJCW010000171">
    <property type="protein sequence ID" value="KAJ7189618.1"/>
    <property type="molecule type" value="Genomic_DNA"/>
</dbReference>
<feature type="domain" description="NADP-dependent oxidoreductase" evidence="2">
    <location>
        <begin position="31"/>
        <end position="128"/>
    </location>
</feature>
<keyword evidence="4" id="KW-1185">Reference proteome</keyword>
<reference evidence="3" key="1">
    <citation type="submission" date="2023-03" db="EMBL/GenBank/DDBJ databases">
        <title>Massive genome expansion in bonnet fungi (Mycena s.s.) driven by repeated elements and novel gene families across ecological guilds.</title>
        <authorList>
            <consortium name="Lawrence Berkeley National Laboratory"/>
            <person name="Harder C.B."/>
            <person name="Miyauchi S."/>
            <person name="Viragh M."/>
            <person name="Kuo A."/>
            <person name="Thoen E."/>
            <person name="Andreopoulos B."/>
            <person name="Lu D."/>
            <person name="Skrede I."/>
            <person name="Drula E."/>
            <person name="Henrissat B."/>
            <person name="Morin E."/>
            <person name="Kohler A."/>
            <person name="Barry K."/>
            <person name="LaButti K."/>
            <person name="Morin E."/>
            <person name="Salamov A."/>
            <person name="Lipzen A."/>
            <person name="Mereny Z."/>
            <person name="Hegedus B."/>
            <person name="Baldrian P."/>
            <person name="Stursova M."/>
            <person name="Weitz H."/>
            <person name="Taylor A."/>
            <person name="Grigoriev I.V."/>
            <person name="Nagy L.G."/>
            <person name="Martin F."/>
            <person name="Kauserud H."/>
        </authorList>
    </citation>
    <scope>NUCLEOTIDE SEQUENCE</scope>
    <source>
        <strain evidence="3">9144</strain>
    </source>
</reference>
<proteinExistence type="predicted"/>
<dbReference type="Proteomes" id="UP001219525">
    <property type="component" value="Unassembled WGS sequence"/>
</dbReference>
<dbReference type="InterPro" id="IPR036812">
    <property type="entry name" value="NAD(P)_OxRdtase_dom_sf"/>
</dbReference>
<gene>
    <name evidence="3" type="ORF">GGX14DRAFT_608788</name>
</gene>
<name>A0AAD6UQ44_9AGAR</name>
<dbReference type="SUPFAM" id="SSF51430">
    <property type="entry name" value="NAD(P)-linked oxidoreductase"/>
    <property type="match status" value="1"/>
</dbReference>
<evidence type="ECO:0000313" key="3">
    <source>
        <dbReference type="EMBL" id="KAJ7189618.1"/>
    </source>
</evidence>
<evidence type="ECO:0000256" key="1">
    <source>
        <dbReference type="SAM" id="MobiDB-lite"/>
    </source>
</evidence>
<accession>A0AAD6UQ44</accession>
<evidence type="ECO:0000313" key="4">
    <source>
        <dbReference type="Proteomes" id="UP001219525"/>
    </source>
</evidence>
<comment type="caution">
    <text evidence="3">The sequence shown here is derived from an EMBL/GenBank/DDBJ whole genome shotgun (WGS) entry which is preliminary data.</text>
</comment>
<evidence type="ECO:0000259" key="2">
    <source>
        <dbReference type="Pfam" id="PF00248"/>
    </source>
</evidence>
<dbReference type="AlphaFoldDB" id="A0AAD6UQ44"/>